<reference evidence="1" key="1">
    <citation type="journal article" date="2014" name="Front. Microbiol.">
        <title>High frequency of phylogenetically diverse reductive dehalogenase-homologous genes in deep subseafloor sedimentary metagenomes.</title>
        <authorList>
            <person name="Kawai M."/>
            <person name="Futagami T."/>
            <person name="Toyoda A."/>
            <person name="Takaki Y."/>
            <person name="Nishi S."/>
            <person name="Hori S."/>
            <person name="Arai W."/>
            <person name="Tsubouchi T."/>
            <person name="Morono Y."/>
            <person name="Uchiyama I."/>
            <person name="Ito T."/>
            <person name="Fujiyama A."/>
            <person name="Inagaki F."/>
            <person name="Takami H."/>
        </authorList>
    </citation>
    <scope>NUCLEOTIDE SEQUENCE</scope>
    <source>
        <strain evidence="1">Expedition CK06-06</strain>
    </source>
</reference>
<feature type="non-terminal residue" evidence="1">
    <location>
        <position position="214"/>
    </location>
</feature>
<sequence>MCSIPNLASEIEVFESFGQPTARCSIITPDYGATSLGDLISVELGFDETGKGVAFKGYVQSINSERLPGQYVIEANDILIKAVEHMIVSTDLEHPWRRVDITMEDLVHDLLDEAGITDYEGDVSGFTLATGDTPVEFQFVFAMDAINTVAGIIAWHVYADHTGKVWFKDIKAAPSGAPAAAYTVGAAGNLIMISRNTSTDNLRNKVIVFGEREI</sequence>
<gene>
    <name evidence="1" type="ORF">S01H4_26310</name>
</gene>
<protein>
    <submittedName>
        <fullName evidence="1">Uncharacterized protein</fullName>
    </submittedName>
</protein>
<dbReference type="EMBL" id="BART01012669">
    <property type="protein sequence ID" value="GAG83852.1"/>
    <property type="molecule type" value="Genomic_DNA"/>
</dbReference>
<name>X1BRR8_9ZZZZ</name>
<accession>X1BRR8</accession>
<dbReference type="AlphaFoldDB" id="X1BRR8"/>
<organism evidence="1">
    <name type="scientific">marine sediment metagenome</name>
    <dbReference type="NCBI Taxonomy" id="412755"/>
    <lineage>
        <taxon>unclassified sequences</taxon>
        <taxon>metagenomes</taxon>
        <taxon>ecological metagenomes</taxon>
    </lineage>
</organism>
<comment type="caution">
    <text evidence="1">The sequence shown here is derived from an EMBL/GenBank/DDBJ whole genome shotgun (WGS) entry which is preliminary data.</text>
</comment>
<proteinExistence type="predicted"/>
<evidence type="ECO:0000313" key="1">
    <source>
        <dbReference type="EMBL" id="GAG83852.1"/>
    </source>
</evidence>